<keyword evidence="2" id="KW-0472">Membrane</keyword>
<evidence type="ECO:0000313" key="5">
    <source>
        <dbReference type="Proteomes" id="UP001549037"/>
    </source>
</evidence>
<sequence length="254" mass="29266">MKNLLKHIRLDQPLKELKWFDLIILTVIIWGNSIYTSTLYWIASFSATEAADTGVSSFTASDNWWALGNQAKLLALAILYLLIRRFDFKQLKVKLSWNVLLWGPLIFLGAGLISDLTFTLYSFIPGIKSGYNYLSYLPYYDWSIMTPIKYFMSLDASRIIYSLFNGFYEEFFFLGLLLSTSQKKRPWVLLFSTIVRTSFHTYQGLPSALVIGVPFGLFYYYLYTRKNNNLTPYFLGHALADMAGTSFFALFIAS</sequence>
<organism evidence="4 5">
    <name type="scientific">Streptococcus porcorum</name>
    <dbReference type="NCBI Taxonomy" id="701526"/>
    <lineage>
        <taxon>Bacteria</taxon>
        <taxon>Bacillati</taxon>
        <taxon>Bacillota</taxon>
        <taxon>Bacilli</taxon>
        <taxon>Lactobacillales</taxon>
        <taxon>Streptococcaceae</taxon>
        <taxon>Streptococcus</taxon>
    </lineage>
</organism>
<name>A0ABV2JGE4_9STRE</name>
<feature type="transmembrane region" description="Helical" evidence="2">
    <location>
        <begin position="20"/>
        <end position="43"/>
    </location>
</feature>
<reference evidence="4 5" key="1">
    <citation type="submission" date="2024-06" db="EMBL/GenBank/DDBJ databases">
        <title>Genomic Encyclopedia of Type Strains, Phase IV (KMG-IV): sequencing the most valuable type-strain genomes for metagenomic binning, comparative biology and taxonomic classification.</title>
        <authorList>
            <person name="Goeker M."/>
        </authorList>
    </citation>
    <scope>NUCLEOTIDE SEQUENCE [LARGE SCALE GENOMIC DNA]</scope>
    <source>
        <strain evidence="4 5">DSM 28302</strain>
    </source>
</reference>
<evidence type="ECO:0000256" key="1">
    <source>
        <dbReference type="ARBA" id="ARBA00009067"/>
    </source>
</evidence>
<evidence type="ECO:0000256" key="2">
    <source>
        <dbReference type="SAM" id="Phobius"/>
    </source>
</evidence>
<gene>
    <name evidence="4" type="ORF">ABID28_001498</name>
</gene>
<feature type="transmembrane region" description="Helical" evidence="2">
    <location>
        <begin position="63"/>
        <end position="83"/>
    </location>
</feature>
<evidence type="ECO:0000259" key="3">
    <source>
        <dbReference type="Pfam" id="PF02517"/>
    </source>
</evidence>
<comment type="caution">
    <text evidence="4">The sequence shown here is derived from an EMBL/GenBank/DDBJ whole genome shotgun (WGS) entry which is preliminary data.</text>
</comment>
<feature type="domain" description="CAAX prenyl protease 2/Lysostaphin resistance protein A-like" evidence="3">
    <location>
        <begin position="159"/>
        <end position="242"/>
    </location>
</feature>
<dbReference type="InterPro" id="IPR003675">
    <property type="entry name" value="Rce1/LyrA-like_dom"/>
</dbReference>
<dbReference type="RefSeq" id="WP_354369521.1">
    <property type="nucleotide sequence ID" value="NZ_JBEPLN010000028.1"/>
</dbReference>
<feature type="transmembrane region" description="Helical" evidence="2">
    <location>
        <begin position="95"/>
        <end position="124"/>
    </location>
</feature>
<accession>A0ABV2JGE4</accession>
<protein>
    <recommendedName>
        <fullName evidence="3">CAAX prenyl protease 2/Lysostaphin resistance protein A-like domain-containing protein</fullName>
    </recommendedName>
</protein>
<dbReference type="Proteomes" id="UP001549037">
    <property type="component" value="Unassembled WGS sequence"/>
</dbReference>
<feature type="transmembrane region" description="Helical" evidence="2">
    <location>
        <begin position="234"/>
        <end position="253"/>
    </location>
</feature>
<feature type="transmembrane region" description="Helical" evidence="2">
    <location>
        <begin position="159"/>
        <end position="178"/>
    </location>
</feature>
<dbReference type="Pfam" id="PF02517">
    <property type="entry name" value="Rce1-like"/>
    <property type="match status" value="1"/>
</dbReference>
<feature type="transmembrane region" description="Helical" evidence="2">
    <location>
        <begin position="199"/>
        <end position="222"/>
    </location>
</feature>
<keyword evidence="5" id="KW-1185">Reference proteome</keyword>
<proteinExistence type="inferred from homology"/>
<comment type="similarity">
    <text evidence="1">Belongs to the UPF0177 family.</text>
</comment>
<keyword evidence="2" id="KW-1133">Transmembrane helix</keyword>
<dbReference type="EMBL" id="JBEPLN010000028">
    <property type="protein sequence ID" value="MET3634837.1"/>
    <property type="molecule type" value="Genomic_DNA"/>
</dbReference>
<keyword evidence="2" id="KW-0812">Transmembrane</keyword>
<evidence type="ECO:0000313" key="4">
    <source>
        <dbReference type="EMBL" id="MET3634837.1"/>
    </source>
</evidence>